<feature type="non-terminal residue" evidence="1">
    <location>
        <position position="278"/>
    </location>
</feature>
<gene>
    <name evidence="1" type="ORF">METZ01_LOCUS284757</name>
</gene>
<reference evidence="1" key="1">
    <citation type="submission" date="2018-05" db="EMBL/GenBank/DDBJ databases">
        <authorList>
            <person name="Lanie J.A."/>
            <person name="Ng W.-L."/>
            <person name="Kazmierczak K.M."/>
            <person name="Andrzejewski T.M."/>
            <person name="Davidsen T.M."/>
            <person name="Wayne K.J."/>
            <person name="Tettelin H."/>
            <person name="Glass J.I."/>
            <person name="Rusch D."/>
            <person name="Podicherti R."/>
            <person name="Tsui H.-C.T."/>
            <person name="Winkler M.E."/>
        </authorList>
    </citation>
    <scope>NUCLEOTIDE SEQUENCE</scope>
</reference>
<dbReference type="AlphaFoldDB" id="A0A382L7I3"/>
<organism evidence="1">
    <name type="scientific">marine metagenome</name>
    <dbReference type="NCBI Taxonomy" id="408172"/>
    <lineage>
        <taxon>unclassified sequences</taxon>
        <taxon>metagenomes</taxon>
        <taxon>ecological metagenomes</taxon>
    </lineage>
</organism>
<sequence>MSGTVGDNIFRASGVIASAAAGGISWQSVETGSSFTAVAGNAYPVDTTSNTCTVTLPASAAVGDQMQFADYARNWGSNSVTLSLNGLNFQGATTAPVYETNGLNIILTYVDATKGWIPTLADVAIPVPATQKAIFALGADAGSPIYTSLSNLVSSSGVVASDTAEVAGVTKRDSCAAATYGSDKGITGYGTTGSVTGVTNLISNAGVIATDVAVVGTARQTPGCSAYGSDKAIFAYGYSSGSLSMSNLVSNIGVVGTDVSGVGTARLGAAGVGYSTDL</sequence>
<dbReference type="InterPro" id="IPR036240">
    <property type="entry name" value="Gp9-like_sf"/>
</dbReference>
<evidence type="ECO:0000313" key="1">
    <source>
        <dbReference type="EMBL" id="SVC31903.1"/>
    </source>
</evidence>
<accession>A0A382L7I3</accession>
<proteinExistence type="predicted"/>
<dbReference type="SUPFAM" id="SSF50017">
    <property type="entry name" value="gp9"/>
    <property type="match status" value="1"/>
</dbReference>
<dbReference type="EMBL" id="UINC01084868">
    <property type="protein sequence ID" value="SVC31903.1"/>
    <property type="molecule type" value="Genomic_DNA"/>
</dbReference>
<protein>
    <submittedName>
        <fullName evidence="1">Uncharacterized protein</fullName>
    </submittedName>
</protein>
<name>A0A382L7I3_9ZZZZ</name>